<comment type="subcellular location">
    <subcellularLocation>
        <location evidence="1 9">Cell membrane</location>
        <topology evidence="1 9">Single-pass membrane protein</topology>
    </subcellularLocation>
</comment>
<evidence type="ECO:0000256" key="10">
    <source>
        <dbReference type="SAM" id="MobiDB-lite"/>
    </source>
</evidence>
<evidence type="ECO:0000256" key="7">
    <source>
        <dbReference type="ARBA" id="ARBA00023010"/>
    </source>
</evidence>
<gene>
    <name evidence="9" type="primary">tatA</name>
    <name evidence="11" type="ORF">EDC37_12120</name>
</gene>
<dbReference type="PRINTS" id="PR01506">
    <property type="entry name" value="TATBPROTEIN"/>
</dbReference>
<name>A0A4R3K2N9_9FIRM</name>
<sequence length="71" mass="7811">MFDIGVPELLLILVIGLVFFGPGKLPELGRAIGKSLKEFKNATEENNKPAGTKNTADTEQKIIDVKEEQKK</sequence>
<dbReference type="GO" id="GO:0043953">
    <property type="term" value="P:protein transport by the Tat complex"/>
    <property type="evidence" value="ECO:0007669"/>
    <property type="project" value="UniProtKB-UniRule"/>
</dbReference>
<dbReference type="HAMAP" id="MF_00236">
    <property type="entry name" value="TatA_E"/>
    <property type="match status" value="1"/>
</dbReference>
<protein>
    <recommendedName>
        <fullName evidence="9">Sec-independent protein translocase protein TatA</fullName>
    </recommendedName>
</protein>
<evidence type="ECO:0000313" key="12">
    <source>
        <dbReference type="Proteomes" id="UP000295188"/>
    </source>
</evidence>
<feature type="compositionally biased region" description="Basic and acidic residues" evidence="10">
    <location>
        <begin position="56"/>
        <end position="71"/>
    </location>
</feature>
<reference evidence="11 12" key="1">
    <citation type="submission" date="2019-03" db="EMBL/GenBank/DDBJ databases">
        <title>Genomic Encyclopedia of Type Strains, Phase IV (KMG-IV): sequencing the most valuable type-strain genomes for metagenomic binning, comparative biology and taxonomic classification.</title>
        <authorList>
            <person name="Goeker M."/>
        </authorList>
    </citation>
    <scope>NUCLEOTIDE SEQUENCE [LARGE SCALE GENOMIC DNA]</scope>
    <source>
        <strain evidence="11 12">DSM 20467</strain>
    </source>
</reference>
<evidence type="ECO:0000256" key="9">
    <source>
        <dbReference type="HAMAP-Rule" id="MF_00236"/>
    </source>
</evidence>
<evidence type="ECO:0000256" key="3">
    <source>
        <dbReference type="ARBA" id="ARBA00022475"/>
    </source>
</evidence>
<keyword evidence="7 9" id="KW-0811">Translocation</keyword>
<dbReference type="InterPro" id="IPR003369">
    <property type="entry name" value="TatA/B/E"/>
</dbReference>
<dbReference type="Proteomes" id="UP000295188">
    <property type="component" value="Unassembled WGS sequence"/>
</dbReference>
<keyword evidence="2 9" id="KW-0813">Transport</keyword>
<dbReference type="OrthoDB" id="9800908at2"/>
<feature type="region of interest" description="Disordered" evidence="10">
    <location>
        <begin position="43"/>
        <end position="71"/>
    </location>
</feature>
<evidence type="ECO:0000256" key="6">
    <source>
        <dbReference type="ARBA" id="ARBA00022989"/>
    </source>
</evidence>
<dbReference type="AlphaFoldDB" id="A0A4R3K2N9"/>
<dbReference type="NCBIfam" id="TIGR01411">
    <property type="entry name" value="tatAE"/>
    <property type="match status" value="1"/>
</dbReference>
<dbReference type="GO" id="GO:0008320">
    <property type="term" value="F:protein transmembrane transporter activity"/>
    <property type="evidence" value="ECO:0007669"/>
    <property type="project" value="UniProtKB-UniRule"/>
</dbReference>
<dbReference type="InterPro" id="IPR006312">
    <property type="entry name" value="TatA/E"/>
</dbReference>
<keyword evidence="3 9" id="KW-1003">Cell membrane</keyword>
<proteinExistence type="inferred from homology"/>
<evidence type="ECO:0000256" key="1">
    <source>
        <dbReference type="ARBA" id="ARBA00004162"/>
    </source>
</evidence>
<evidence type="ECO:0000256" key="8">
    <source>
        <dbReference type="ARBA" id="ARBA00023136"/>
    </source>
</evidence>
<dbReference type="Pfam" id="PF02416">
    <property type="entry name" value="TatA_B_E"/>
    <property type="match status" value="1"/>
</dbReference>
<dbReference type="GO" id="GO:0033281">
    <property type="term" value="C:TAT protein transport complex"/>
    <property type="evidence" value="ECO:0007669"/>
    <property type="project" value="UniProtKB-UniRule"/>
</dbReference>
<evidence type="ECO:0000256" key="5">
    <source>
        <dbReference type="ARBA" id="ARBA00022927"/>
    </source>
</evidence>
<accession>A0A4R3K2N9</accession>
<comment type="caution">
    <text evidence="11">The sequence shown here is derived from an EMBL/GenBank/DDBJ whole genome shotgun (WGS) entry which is preliminary data.</text>
</comment>
<evidence type="ECO:0000256" key="2">
    <source>
        <dbReference type="ARBA" id="ARBA00022448"/>
    </source>
</evidence>
<dbReference type="PANTHER" id="PTHR42982:SF1">
    <property type="entry name" value="SEC-INDEPENDENT PROTEIN TRANSLOCASE PROTEIN TATA"/>
    <property type="match status" value="1"/>
</dbReference>
<comment type="function">
    <text evidence="9">Part of the twin-arginine translocation (Tat) system that transports large folded proteins containing a characteristic twin-arginine motif in their signal peptide across membranes. TatA could form the protein-conducting channel of the Tat system.</text>
</comment>
<keyword evidence="5 9" id="KW-0653">Protein transport</keyword>
<dbReference type="EMBL" id="SMAA01000021">
    <property type="protein sequence ID" value="TCS76685.1"/>
    <property type="molecule type" value="Genomic_DNA"/>
</dbReference>
<dbReference type="PANTHER" id="PTHR42982">
    <property type="entry name" value="SEC-INDEPENDENT PROTEIN TRANSLOCASE PROTEIN TATA"/>
    <property type="match status" value="1"/>
</dbReference>
<evidence type="ECO:0000313" key="11">
    <source>
        <dbReference type="EMBL" id="TCS76685.1"/>
    </source>
</evidence>
<comment type="subunit">
    <text evidence="9">Forms a complex with TatC.</text>
</comment>
<dbReference type="RefSeq" id="WP_132551306.1">
    <property type="nucleotide sequence ID" value="NZ_SMAA01000021.1"/>
</dbReference>
<keyword evidence="6 9" id="KW-1133">Transmembrane helix</keyword>
<keyword evidence="8 9" id="KW-0472">Membrane</keyword>
<dbReference type="Gene3D" id="1.20.5.3310">
    <property type="match status" value="1"/>
</dbReference>
<dbReference type="NCBIfam" id="NF011430">
    <property type="entry name" value="PRK14861.1"/>
    <property type="match status" value="1"/>
</dbReference>
<comment type="similarity">
    <text evidence="9">Belongs to the TatA/E family.</text>
</comment>
<organism evidence="11 12">
    <name type="scientific">Pectinatus cerevisiiphilus</name>
    <dbReference type="NCBI Taxonomy" id="86956"/>
    <lineage>
        <taxon>Bacteria</taxon>
        <taxon>Bacillati</taxon>
        <taxon>Bacillota</taxon>
        <taxon>Negativicutes</taxon>
        <taxon>Selenomonadales</taxon>
        <taxon>Selenomonadaceae</taxon>
        <taxon>Pectinatus</taxon>
    </lineage>
</organism>
<evidence type="ECO:0000256" key="4">
    <source>
        <dbReference type="ARBA" id="ARBA00022692"/>
    </source>
</evidence>
<keyword evidence="4 9" id="KW-0812">Transmembrane</keyword>
<keyword evidence="12" id="KW-1185">Reference proteome</keyword>
<feature type="transmembrane region" description="Helical" evidence="9">
    <location>
        <begin position="6"/>
        <end position="25"/>
    </location>
</feature>